<dbReference type="FunFam" id="1.20.1280.50:FF:000112">
    <property type="entry name" value="F-box protein PP2-B1"/>
    <property type="match status" value="1"/>
</dbReference>
<dbReference type="AlphaFoldDB" id="M4ECU4"/>
<dbReference type="OMA" id="WINTIML"/>
<feature type="domain" description="F-box" evidence="2">
    <location>
        <begin position="58"/>
        <end position="104"/>
    </location>
</feature>
<dbReference type="SUPFAM" id="SSF81383">
    <property type="entry name" value="F-box domain"/>
    <property type="match status" value="1"/>
</dbReference>
<dbReference type="InParanoid" id="M4ECU4"/>
<dbReference type="eggNOG" id="ENOG502QRA4">
    <property type="taxonomic scope" value="Eukaryota"/>
</dbReference>
<feature type="region of interest" description="Disordered" evidence="1">
    <location>
        <begin position="1"/>
        <end position="35"/>
    </location>
</feature>
<dbReference type="HOGENOM" id="CLU_050973_0_0_1"/>
<dbReference type="InterPro" id="IPR025886">
    <property type="entry name" value="PP2-like"/>
</dbReference>
<name>M4ECU4_BRACM</name>
<reference evidence="3" key="3">
    <citation type="submission" date="2023-03" db="UniProtKB">
        <authorList>
            <consortium name="EnsemblPlants"/>
        </authorList>
    </citation>
    <scope>IDENTIFICATION</scope>
    <source>
        <strain evidence="3">cv. Chiifu-401-42</strain>
    </source>
</reference>
<dbReference type="Pfam" id="PF00646">
    <property type="entry name" value="F-box"/>
    <property type="match status" value="1"/>
</dbReference>
<keyword evidence="4" id="KW-1185">Reference proteome</keyword>
<dbReference type="STRING" id="51351.M4ECU4"/>
<dbReference type="EnsemblPlants" id="Bra026604.1">
    <property type="protein sequence ID" value="Bra026604.1-P"/>
    <property type="gene ID" value="Bra026604"/>
</dbReference>
<sequence>MKKEYKTDASMGQTQGVDSKGKGKEGQSTALTLKAKDKEVSGSLMGQNQSVGEIITGPSPFDDLPEDCISNIVAFTSPRDACVSSSVSKTFESAVRSDSVWEKFLPLDYTSLAPASRAFSSKRELYFALCDHFLIDDGKKSFWLEKGSGKKCVMLAARALWITWGSSPEYWQWISMPESRFEKVAELLSVWWFEIRGKMNTRLIFLGTRYSAYIVFKTVNKCPGLADLPVEVGVGLVGQEIPKQLIYFDGYMDKDAKKERGEMRDVMKPKKREDGWMEAELGEFFNEEGCNEIELSVIEIKSPYWKCGLIIQGIEFRPTTSR</sequence>
<dbReference type="PANTHER" id="PTHR32278">
    <property type="entry name" value="F-BOX DOMAIN-CONTAINING PROTEIN"/>
    <property type="match status" value="1"/>
</dbReference>
<dbReference type="PROSITE" id="PS50181">
    <property type="entry name" value="FBOX"/>
    <property type="match status" value="1"/>
</dbReference>
<dbReference type="Proteomes" id="UP000011750">
    <property type="component" value="Chromosome A02"/>
</dbReference>
<dbReference type="SMART" id="SM00256">
    <property type="entry name" value="FBOX"/>
    <property type="match status" value="1"/>
</dbReference>
<dbReference type="InterPro" id="IPR001810">
    <property type="entry name" value="F-box_dom"/>
</dbReference>
<dbReference type="InterPro" id="IPR036047">
    <property type="entry name" value="F-box-like_dom_sf"/>
</dbReference>
<dbReference type="Gene3D" id="1.20.1280.50">
    <property type="match status" value="1"/>
</dbReference>
<dbReference type="CDD" id="cd22162">
    <property type="entry name" value="F-box_AtSKIP3-like"/>
    <property type="match status" value="1"/>
</dbReference>
<protein>
    <recommendedName>
        <fullName evidence="2">F-box domain-containing protein</fullName>
    </recommendedName>
</protein>
<reference evidence="3 4" key="1">
    <citation type="journal article" date="2011" name="Nat. Genet.">
        <title>The genome of the mesopolyploid crop species Brassica rapa.</title>
        <authorList>
            <consortium name="Brassica rapa Genome Sequencing Project Consortium"/>
            <person name="Wang X."/>
            <person name="Wang H."/>
            <person name="Wang J."/>
            <person name="Sun R."/>
            <person name="Wu J."/>
            <person name="Liu S."/>
            <person name="Bai Y."/>
            <person name="Mun J.H."/>
            <person name="Bancroft I."/>
            <person name="Cheng F."/>
            <person name="Huang S."/>
            <person name="Li X."/>
            <person name="Hua W."/>
            <person name="Wang J."/>
            <person name="Wang X."/>
            <person name="Freeling M."/>
            <person name="Pires J.C."/>
            <person name="Paterson A.H."/>
            <person name="Chalhoub B."/>
            <person name="Wang B."/>
            <person name="Hayward A."/>
            <person name="Sharpe A.G."/>
            <person name="Park B.S."/>
            <person name="Weisshaar B."/>
            <person name="Liu B."/>
            <person name="Li B."/>
            <person name="Liu B."/>
            <person name="Tong C."/>
            <person name="Song C."/>
            <person name="Duran C."/>
            <person name="Peng C."/>
            <person name="Geng C."/>
            <person name="Koh C."/>
            <person name="Lin C."/>
            <person name="Edwards D."/>
            <person name="Mu D."/>
            <person name="Shen D."/>
            <person name="Soumpourou E."/>
            <person name="Li F."/>
            <person name="Fraser F."/>
            <person name="Conant G."/>
            <person name="Lassalle G."/>
            <person name="King G.J."/>
            <person name="Bonnema G."/>
            <person name="Tang H."/>
            <person name="Wang H."/>
            <person name="Belcram H."/>
            <person name="Zhou H."/>
            <person name="Hirakawa H."/>
            <person name="Abe H."/>
            <person name="Guo H."/>
            <person name="Wang H."/>
            <person name="Jin H."/>
            <person name="Parkin I.A."/>
            <person name="Batley J."/>
            <person name="Kim J.S."/>
            <person name="Just J."/>
            <person name="Li J."/>
            <person name="Xu J."/>
            <person name="Deng J."/>
            <person name="Kim J.A."/>
            <person name="Li J."/>
            <person name="Yu J."/>
            <person name="Meng J."/>
            <person name="Wang J."/>
            <person name="Min J."/>
            <person name="Poulain J."/>
            <person name="Wang J."/>
            <person name="Hatakeyama K."/>
            <person name="Wu K."/>
            <person name="Wang L."/>
            <person name="Fang L."/>
            <person name="Trick M."/>
            <person name="Links M.G."/>
            <person name="Zhao M."/>
            <person name="Jin M."/>
            <person name="Ramchiary N."/>
            <person name="Drou N."/>
            <person name="Berkman P.J."/>
            <person name="Cai Q."/>
            <person name="Huang Q."/>
            <person name="Li R."/>
            <person name="Tabata S."/>
            <person name="Cheng S."/>
            <person name="Zhang S."/>
            <person name="Zhang S."/>
            <person name="Huang S."/>
            <person name="Sato S."/>
            <person name="Sun S."/>
            <person name="Kwon S.J."/>
            <person name="Choi S.R."/>
            <person name="Lee T.H."/>
            <person name="Fan W."/>
            <person name="Zhao X."/>
            <person name="Tan X."/>
            <person name="Xu X."/>
            <person name="Wang Y."/>
            <person name="Qiu Y."/>
            <person name="Yin Y."/>
            <person name="Li Y."/>
            <person name="Du Y."/>
            <person name="Liao Y."/>
            <person name="Lim Y."/>
            <person name="Narusaka Y."/>
            <person name="Wang Y."/>
            <person name="Wang Z."/>
            <person name="Li Z."/>
            <person name="Wang Z."/>
            <person name="Xiong Z."/>
            <person name="Zhang Z."/>
        </authorList>
    </citation>
    <scope>NUCLEOTIDE SEQUENCE [LARGE SCALE GENOMIC DNA]</scope>
    <source>
        <strain evidence="3 4">cv. Chiifu-401-42</strain>
    </source>
</reference>
<evidence type="ECO:0000313" key="4">
    <source>
        <dbReference type="Proteomes" id="UP000011750"/>
    </source>
</evidence>
<organism evidence="3 4">
    <name type="scientific">Brassica campestris</name>
    <name type="common">Field mustard</name>
    <dbReference type="NCBI Taxonomy" id="3711"/>
    <lineage>
        <taxon>Eukaryota</taxon>
        <taxon>Viridiplantae</taxon>
        <taxon>Streptophyta</taxon>
        <taxon>Embryophyta</taxon>
        <taxon>Tracheophyta</taxon>
        <taxon>Spermatophyta</taxon>
        <taxon>Magnoliopsida</taxon>
        <taxon>eudicotyledons</taxon>
        <taxon>Gunneridae</taxon>
        <taxon>Pentapetalae</taxon>
        <taxon>rosids</taxon>
        <taxon>malvids</taxon>
        <taxon>Brassicales</taxon>
        <taxon>Brassicaceae</taxon>
        <taxon>Brassiceae</taxon>
        <taxon>Brassica</taxon>
    </lineage>
</organism>
<evidence type="ECO:0000256" key="1">
    <source>
        <dbReference type="SAM" id="MobiDB-lite"/>
    </source>
</evidence>
<evidence type="ECO:0000313" key="3">
    <source>
        <dbReference type="EnsemblPlants" id="Bra026604.1-P"/>
    </source>
</evidence>
<reference evidence="3 4" key="2">
    <citation type="journal article" date="2018" name="Hortic Res">
        <title>Improved Brassica rapa reference genome by single-molecule sequencing and chromosome conformation capture technologies.</title>
        <authorList>
            <person name="Zhang L."/>
            <person name="Cai X."/>
            <person name="Wu J."/>
            <person name="Liu M."/>
            <person name="Grob S."/>
            <person name="Cheng F."/>
            <person name="Liang J."/>
            <person name="Cai C."/>
            <person name="Liu Z."/>
            <person name="Liu B."/>
            <person name="Wang F."/>
            <person name="Li S."/>
            <person name="Liu F."/>
            <person name="Li X."/>
            <person name="Cheng L."/>
            <person name="Yang W."/>
            <person name="Li M.H."/>
            <person name="Grossniklaus U."/>
            <person name="Zheng H."/>
            <person name="Wang X."/>
        </authorList>
    </citation>
    <scope>NUCLEOTIDE SEQUENCE [LARGE SCALE GENOMIC DNA]</scope>
    <source>
        <strain evidence="3 4">cv. Chiifu-401-42</strain>
    </source>
</reference>
<evidence type="ECO:0000259" key="2">
    <source>
        <dbReference type="PROSITE" id="PS50181"/>
    </source>
</evidence>
<dbReference type="Pfam" id="PF14299">
    <property type="entry name" value="PP2"/>
    <property type="match status" value="1"/>
</dbReference>
<proteinExistence type="predicted"/>
<accession>M4ECU4</accession>
<dbReference type="Gramene" id="Bra026604.1">
    <property type="protein sequence ID" value="Bra026604.1-P"/>
    <property type="gene ID" value="Bra026604"/>
</dbReference>
<dbReference type="PANTHER" id="PTHR32278:SF57">
    <property type="entry name" value="F-BOX PROTEIN PP2-B2-RELATED"/>
    <property type="match status" value="1"/>
</dbReference>